<keyword evidence="1" id="KW-0472">Membrane</keyword>
<evidence type="ECO:0000313" key="3">
    <source>
        <dbReference type="Proteomes" id="UP000234323"/>
    </source>
</evidence>
<proteinExistence type="predicted"/>
<dbReference type="AlphaFoldDB" id="A0A2I1GU44"/>
<evidence type="ECO:0000256" key="1">
    <source>
        <dbReference type="SAM" id="Phobius"/>
    </source>
</evidence>
<dbReference type="Proteomes" id="UP000234323">
    <property type="component" value="Unassembled WGS sequence"/>
</dbReference>
<sequence>MNQNFNQYGRSARIEMPDRKFFKFNQFGISNFLIMYYSIDQSKLLKEIDFNNLNEYYDLLQIIILYCKLEILIYNYYRESNIYGFDLFNIDMLQKFRASL</sequence>
<reference evidence="2 3" key="1">
    <citation type="submission" date="2015-10" db="EMBL/GenBank/DDBJ databases">
        <title>Genome analyses suggest a sexual origin of heterokaryosis in a supposedly ancient asexual fungus.</title>
        <authorList>
            <person name="Ropars J."/>
            <person name="Sedzielewska K."/>
            <person name="Noel J."/>
            <person name="Charron P."/>
            <person name="Farinelli L."/>
            <person name="Marton T."/>
            <person name="Kruger M."/>
            <person name="Pelin A."/>
            <person name="Brachmann A."/>
            <person name="Corradi N."/>
        </authorList>
    </citation>
    <scope>NUCLEOTIDE SEQUENCE [LARGE SCALE GENOMIC DNA]</scope>
    <source>
        <strain evidence="2 3">A4</strain>
    </source>
</reference>
<name>A0A2I1GU44_9GLOM</name>
<gene>
    <name evidence="2" type="ORF">RhiirA4_258999</name>
</gene>
<dbReference type="EMBL" id="LLXI01000834">
    <property type="protein sequence ID" value="PKY50170.1"/>
    <property type="molecule type" value="Genomic_DNA"/>
</dbReference>
<organism evidence="2 3">
    <name type="scientific">Rhizophagus irregularis</name>
    <dbReference type="NCBI Taxonomy" id="588596"/>
    <lineage>
        <taxon>Eukaryota</taxon>
        <taxon>Fungi</taxon>
        <taxon>Fungi incertae sedis</taxon>
        <taxon>Mucoromycota</taxon>
        <taxon>Glomeromycotina</taxon>
        <taxon>Glomeromycetes</taxon>
        <taxon>Glomerales</taxon>
        <taxon>Glomeraceae</taxon>
        <taxon>Rhizophagus</taxon>
    </lineage>
</organism>
<accession>A0A2I1GU44</accession>
<comment type="caution">
    <text evidence="2">The sequence shown here is derived from an EMBL/GenBank/DDBJ whole genome shotgun (WGS) entry which is preliminary data.</text>
</comment>
<feature type="transmembrane region" description="Helical" evidence="1">
    <location>
        <begin position="59"/>
        <end position="77"/>
    </location>
</feature>
<protein>
    <submittedName>
        <fullName evidence="2">Uncharacterized protein</fullName>
    </submittedName>
</protein>
<keyword evidence="1" id="KW-1133">Transmembrane helix</keyword>
<keyword evidence="1" id="KW-0812">Transmembrane</keyword>
<evidence type="ECO:0000313" key="2">
    <source>
        <dbReference type="EMBL" id="PKY50170.1"/>
    </source>
</evidence>
<feature type="transmembrane region" description="Helical" evidence="1">
    <location>
        <begin position="21"/>
        <end position="39"/>
    </location>
</feature>
<keyword evidence="3" id="KW-1185">Reference proteome</keyword>